<feature type="domain" description="C2H2-type" evidence="7">
    <location>
        <begin position="623"/>
        <end position="650"/>
    </location>
</feature>
<evidence type="ECO:0000256" key="2">
    <source>
        <dbReference type="ARBA" id="ARBA00022737"/>
    </source>
</evidence>
<dbReference type="Pfam" id="PF00096">
    <property type="entry name" value="zf-C2H2"/>
    <property type="match status" value="6"/>
</dbReference>
<keyword evidence="1" id="KW-0479">Metal-binding</keyword>
<dbReference type="InterPro" id="IPR036236">
    <property type="entry name" value="Znf_C2H2_sf"/>
</dbReference>
<dbReference type="GO" id="GO:0005667">
    <property type="term" value="C:transcription regulator complex"/>
    <property type="evidence" value="ECO:0007669"/>
    <property type="project" value="TreeGrafter"/>
</dbReference>
<keyword evidence="2" id="KW-0677">Repeat</keyword>
<feature type="domain" description="C2H2-type" evidence="7">
    <location>
        <begin position="438"/>
        <end position="465"/>
    </location>
</feature>
<feature type="domain" description="C2H2-type" evidence="7">
    <location>
        <begin position="567"/>
        <end position="594"/>
    </location>
</feature>
<dbReference type="EMBL" id="ATLV01015741">
    <property type="status" value="NOT_ANNOTATED_CDS"/>
    <property type="molecule type" value="Genomic_DNA"/>
</dbReference>
<evidence type="ECO:0000256" key="3">
    <source>
        <dbReference type="ARBA" id="ARBA00022771"/>
    </source>
</evidence>
<evidence type="ECO:0000256" key="1">
    <source>
        <dbReference type="ARBA" id="ARBA00022723"/>
    </source>
</evidence>
<evidence type="ECO:0000256" key="4">
    <source>
        <dbReference type="ARBA" id="ARBA00022833"/>
    </source>
</evidence>
<organism evidence="8">
    <name type="scientific">Anopheles sinensis</name>
    <name type="common">Mosquito</name>
    <dbReference type="NCBI Taxonomy" id="74873"/>
    <lineage>
        <taxon>Eukaryota</taxon>
        <taxon>Metazoa</taxon>
        <taxon>Ecdysozoa</taxon>
        <taxon>Arthropoda</taxon>
        <taxon>Hexapoda</taxon>
        <taxon>Insecta</taxon>
        <taxon>Pterygota</taxon>
        <taxon>Neoptera</taxon>
        <taxon>Endopterygota</taxon>
        <taxon>Diptera</taxon>
        <taxon>Nematocera</taxon>
        <taxon>Culicoidea</taxon>
        <taxon>Culicidae</taxon>
        <taxon>Anophelinae</taxon>
        <taxon>Anopheles</taxon>
    </lineage>
</organism>
<dbReference type="FunFam" id="3.30.160.60:FF:000683">
    <property type="entry name" value="Zinc finger protein 252"/>
    <property type="match status" value="3"/>
</dbReference>
<evidence type="ECO:0000313" key="8">
    <source>
        <dbReference type="EMBL" id="KFB40597.1"/>
    </source>
</evidence>
<dbReference type="VEuPathDB" id="VectorBase:ASIS003136"/>
<dbReference type="SMART" id="SM00355">
    <property type="entry name" value="ZnF_C2H2"/>
    <property type="match status" value="7"/>
</dbReference>
<evidence type="ECO:0000313" key="10">
    <source>
        <dbReference type="Proteomes" id="UP000030765"/>
    </source>
</evidence>
<dbReference type="EMBL" id="ATLV01015742">
    <property type="status" value="NOT_ANNOTATED_CDS"/>
    <property type="molecule type" value="Genomic_DNA"/>
</dbReference>
<dbReference type="PANTHER" id="PTHR14003">
    <property type="entry name" value="TRANSCRIPTIONAL REPRESSOR PROTEIN YY"/>
    <property type="match status" value="1"/>
</dbReference>
<feature type="region of interest" description="Disordered" evidence="6">
    <location>
        <begin position="93"/>
        <end position="231"/>
    </location>
</feature>
<dbReference type="EMBL" id="KE525033">
    <property type="protein sequence ID" value="KFB40597.1"/>
    <property type="molecule type" value="Genomic_DNA"/>
</dbReference>
<dbReference type="GO" id="GO:0000785">
    <property type="term" value="C:chromatin"/>
    <property type="evidence" value="ECO:0007669"/>
    <property type="project" value="TreeGrafter"/>
</dbReference>
<dbReference type="GO" id="GO:0031519">
    <property type="term" value="C:PcG protein complex"/>
    <property type="evidence" value="ECO:0007669"/>
    <property type="project" value="TreeGrafter"/>
</dbReference>
<dbReference type="FunFam" id="3.30.160.60:FF:000505">
    <property type="entry name" value="zinc finger protein 32 isoform X1"/>
    <property type="match status" value="2"/>
</dbReference>
<feature type="region of interest" description="Disordered" evidence="6">
    <location>
        <begin position="298"/>
        <end position="375"/>
    </location>
</feature>
<dbReference type="GO" id="GO:0000981">
    <property type="term" value="F:DNA-binding transcription factor activity, RNA polymerase II-specific"/>
    <property type="evidence" value="ECO:0007669"/>
    <property type="project" value="TreeGrafter"/>
</dbReference>
<dbReference type="OrthoDB" id="427030at2759"/>
<accession>A0A084VRK3</accession>
<feature type="compositionally biased region" description="Gly residues" evidence="6">
    <location>
        <begin position="210"/>
        <end position="222"/>
    </location>
</feature>
<dbReference type="OMA" id="TSAHHIT"/>
<dbReference type="AlphaFoldDB" id="A0A084VRK3"/>
<keyword evidence="4" id="KW-0862">Zinc</keyword>
<evidence type="ECO:0000256" key="6">
    <source>
        <dbReference type="SAM" id="MobiDB-lite"/>
    </source>
</evidence>
<dbReference type="GO" id="GO:0008270">
    <property type="term" value="F:zinc ion binding"/>
    <property type="evidence" value="ECO:0007669"/>
    <property type="project" value="UniProtKB-KW"/>
</dbReference>
<evidence type="ECO:0000313" key="9">
    <source>
        <dbReference type="EnsemblMetazoa" id="ASIC008124-PA"/>
    </source>
</evidence>
<feature type="compositionally biased region" description="Low complexity" evidence="6">
    <location>
        <begin position="163"/>
        <end position="209"/>
    </location>
</feature>
<dbReference type="FunFam" id="3.30.160.60:FF:001955">
    <property type="entry name" value="Jim, isoform G"/>
    <property type="match status" value="1"/>
</dbReference>
<dbReference type="PROSITE" id="PS50157">
    <property type="entry name" value="ZINC_FINGER_C2H2_2"/>
    <property type="match status" value="7"/>
</dbReference>
<dbReference type="VEuPathDB" id="VectorBase:ASIC008124"/>
<protein>
    <submittedName>
        <fullName evidence="8">AGAP011544-PA-like protein</fullName>
    </submittedName>
</protein>
<dbReference type="PROSITE" id="PS00028">
    <property type="entry name" value="ZINC_FINGER_C2H2_1"/>
    <property type="match status" value="7"/>
</dbReference>
<name>A0A084VRK3_ANOSI</name>
<dbReference type="STRING" id="74873.A0A084VRK3"/>
<feature type="region of interest" description="Disordered" evidence="6">
    <location>
        <begin position="486"/>
        <end position="511"/>
    </location>
</feature>
<evidence type="ECO:0000259" key="7">
    <source>
        <dbReference type="PROSITE" id="PS50157"/>
    </source>
</evidence>
<dbReference type="Gene3D" id="3.30.160.60">
    <property type="entry name" value="Classic Zinc Finger"/>
    <property type="match status" value="7"/>
</dbReference>
<dbReference type="Proteomes" id="UP000030765">
    <property type="component" value="Unassembled WGS sequence"/>
</dbReference>
<dbReference type="InterPro" id="IPR013087">
    <property type="entry name" value="Znf_C2H2_type"/>
</dbReference>
<keyword evidence="3 5" id="KW-0863">Zinc-finger</keyword>
<feature type="domain" description="C2H2-type" evidence="7">
    <location>
        <begin position="651"/>
        <end position="678"/>
    </location>
</feature>
<proteinExistence type="predicted"/>
<reference evidence="9" key="2">
    <citation type="submission" date="2020-05" db="UniProtKB">
        <authorList>
            <consortium name="EnsemblMetazoa"/>
        </authorList>
    </citation>
    <scope>IDENTIFICATION</scope>
</reference>
<dbReference type="PANTHER" id="PTHR14003:SF19">
    <property type="entry name" value="YY2 TRANSCRIPTION FACTOR"/>
    <property type="match status" value="1"/>
</dbReference>
<feature type="domain" description="C2H2-type" evidence="7">
    <location>
        <begin position="410"/>
        <end position="437"/>
    </location>
</feature>
<gene>
    <name evidence="8" type="ORF">ZHAS_00008124</name>
</gene>
<reference evidence="8 10" key="1">
    <citation type="journal article" date="2014" name="BMC Genomics">
        <title>Genome sequence of Anopheles sinensis provides insight into genetics basis of mosquito competence for malaria parasites.</title>
        <authorList>
            <person name="Zhou D."/>
            <person name="Zhang D."/>
            <person name="Ding G."/>
            <person name="Shi L."/>
            <person name="Hou Q."/>
            <person name="Ye Y."/>
            <person name="Xu Y."/>
            <person name="Zhou H."/>
            <person name="Xiong C."/>
            <person name="Li S."/>
            <person name="Yu J."/>
            <person name="Hong S."/>
            <person name="Yu X."/>
            <person name="Zou P."/>
            <person name="Chen C."/>
            <person name="Chang X."/>
            <person name="Wang W."/>
            <person name="Lv Y."/>
            <person name="Sun Y."/>
            <person name="Ma L."/>
            <person name="Shen B."/>
            <person name="Zhu C."/>
        </authorList>
    </citation>
    <scope>NUCLEOTIDE SEQUENCE [LARGE SCALE GENOMIC DNA]</scope>
</reference>
<dbReference type="EnsemblMetazoa" id="ASIC008124-RA">
    <property type="protein sequence ID" value="ASIC008124-PA"/>
    <property type="gene ID" value="ASIC008124"/>
</dbReference>
<feature type="domain" description="C2H2-type" evidence="7">
    <location>
        <begin position="595"/>
        <end position="622"/>
    </location>
</feature>
<evidence type="ECO:0000256" key="5">
    <source>
        <dbReference type="PROSITE-ProRule" id="PRU00042"/>
    </source>
</evidence>
<feature type="compositionally biased region" description="Low complexity" evidence="6">
    <location>
        <begin position="93"/>
        <end position="114"/>
    </location>
</feature>
<feature type="domain" description="C2H2-type" evidence="7">
    <location>
        <begin position="382"/>
        <end position="409"/>
    </location>
</feature>
<feature type="compositionally biased region" description="Gly residues" evidence="6">
    <location>
        <begin position="351"/>
        <end position="362"/>
    </location>
</feature>
<dbReference type="SUPFAM" id="SSF57667">
    <property type="entry name" value="beta-beta-alpha zinc fingers"/>
    <property type="match status" value="5"/>
</dbReference>
<feature type="compositionally biased region" description="Gly residues" evidence="6">
    <location>
        <begin position="301"/>
        <end position="327"/>
    </location>
</feature>
<sequence length="733" mass="78970">MAINFSASFAACLAAGLKVPRQIMYCISQDTAPYVLYKDSQEAAERGAVQWGNGADGGGGGGVYPSAAAIQQNAQNHLQAHMNGATQQQLVAAAAAAAAQHHHQQQQQHHQQQQTSANNGSPNQDNRPQQPGEQANGHLHSPATSPYPANNGPDIEEDLIKVQSMQQAVQHQQPNGQQQLVQQQQQQQQTNNNSPSNQNHPNDPNPNGGQQHGPGANGQGGGPPGPGCFGNEASQAELNYYAQRHHAGPQGAMLAPPGFAPLHHYLNKSGVLPVGMPGGLVDQPGALEQYGMPDLLHAGAATGGPGGPGAGGGGGGGGGAGGGGGGNQLHHSPTNGAVPPGGPAGNNGPNAAGGGNNAGGTTSGSSAPSSSKSSKNSDLRLFKCLTCGKDFKQKSTLLQHERIHTDSRPYGCPECGKRFRQQSHLTQHLRIHANEKPFSCAYCPRSFRQRAILNQHIRIHSDVSPHLIFKNGPHATLWPQDVPYPPELENAQPKDEQTFGDEASQGGGESRGCFSPENYPAYFKDGKGVNHSIFGNNLQYLNKATGGKAMLPDVIQHGRSAGMPLYVRCPICQKEFKQKSTLLQHGCIHIESRPYPCPECGKRFRQQSHLTQHLRIHTNEKPFGCMYCPRFFRQRTILNQHIRIHTGEKPYRCGQCGKDFRQKAILDQHTRTHQGDRPFCCPMPNCRRRFVTEQENNPNFPQRSRFAANPCMELEPSTFVMEDFLVIENSGKE</sequence>
<keyword evidence="10" id="KW-1185">Reference proteome</keyword>
<feature type="compositionally biased region" description="Polar residues" evidence="6">
    <location>
        <begin position="115"/>
        <end position="133"/>
    </location>
</feature>
<dbReference type="GO" id="GO:0000978">
    <property type="term" value="F:RNA polymerase II cis-regulatory region sequence-specific DNA binding"/>
    <property type="evidence" value="ECO:0007669"/>
    <property type="project" value="TreeGrafter"/>
</dbReference>